<gene>
    <name evidence="1" type="ORF">BV22DRAFT_990380</name>
</gene>
<evidence type="ECO:0000313" key="1">
    <source>
        <dbReference type="EMBL" id="KAH7916969.1"/>
    </source>
</evidence>
<reference evidence="1" key="1">
    <citation type="journal article" date="2021" name="New Phytol.">
        <title>Evolutionary innovations through gain and loss of genes in the ectomycorrhizal Boletales.</title>
        <authorList>
            <person name="Wu G."/>
            <person name="Miyauchi S."/>
            <person name="Morin E."/>
            <person name="Kuo A."/>
            <person name="Drula E."/>
            <person name="Varga T."/>
            <person name="Kohler A."/>
            <person name="Feng B."/>
            <person name="Cao Y."/>
            <person name="Lipzen A."/>
            <person name="Daum C."/>
            <person name="Hundley H."/>
            <person name="Pangilinan J."/>
            <person name="Johnson J."/>
            <person name="Barry K."/>
            <person name="LaButti K."/>
            <person name="Ng V."/>
            <person name="Ahrendt S."/>
            <person name="Min B."/>
            <person name="Choi I.G."/>
            <person name="Park H."/>
            <person name="Plett J.M."/>
            <person name="Magnuson J."/>
            <person name="Spatafora J.W."/>
            <person name="Nagy L.G."/>
            <person name="Henrissat B."/>
            <person name="Grigoriev I.V."/>
            <person name="Yang Z.L."/>
            <person name="Xu J."/>
            <person name="Martin F.M."/>
        </authorList>
    </citation>
    <scope>NUCLEOTIDE SEQUENCE</scope>
    <source>
        <strain evidence="1">KUC20120723A-06</strain>
    </source>
</reference>
<comment type="caution">
    <text evidence="1">The sequence shown here is derived from an EMBL/GenBank/DDBJ whole genome shotgun (WGS) entry which is preliminary data.</text>
</comment>
<dbReference type="Proteomes" id="UP000790709">
    <property type="component" value="Unassembled WGS sequence"/>
</dbReference>
<proteinExistence type="predicted"/>
<organism evidence="1 2">
    <name type="scientific">Leucogyrophana mollusca</name>
    <dbReference type="NCBI Taxonomy" id="85980"/>
    <lineage>
        <taxon>Eukaryota</taxon>
        <taxon>Fungi</taxon>
        <taxon>Dikarya</taxon>
        <taxon>Basidiomycota</taxon>
        <taxon>Agaricomycotina</taxon>
        <taxon>Agaricomycetes</taxon>
        <taxon>Agaricomycetidae</taxon>
        <taxon>Boletales</taxon>
        <taxon>Boletales incertae sedis</taxon>
        <taxon>Leucogyrophana</taxon>
    </lineage>
</organism>
<sequence>YDIVAIQEPHINFINLTTSNSKWDVIYPATHSVKPADTHSVLFVNKTLSKNNWRALPVNSPDITAIELEGALGTIRLYNVY</sequence>
<dbReference type="EMBL" id="MU267398">
    <property type="protein sequence ID" value="KAH7916969.1"/>
    <property type="molecule type" value="Genomic_DNA"/>
</dbReference>
<feature type="non-terminal residue" evidence="1">
    <location>
        <position position="81"/>
    </location>
</feature>
<accession>A0ACB8AVG0</accession>
<feature type="non-terminal residue" evidence="1">
    <location>
        <position position="1"/>
    </location>
</feature>
<protein>
    <submittedName>
        <fullName evidence="1">Uncharacterized protein</fullName>
    </submittedName>
</protein>
<name>A0ACB8AVG0_9AGAM</name>
<keyword evidence="2" id="KW-1185">Reference proteome</keyword>
<evidence type="ECO:0000313" key="2">
    <source>
        <dbReference type="Proteomes" id="UP000790709"/>
    </source>
</evidence>